<evidence type="ECO:0000313" key="1">
    <source>
        <dbReference type="EMBL" id="KKK44102.1"/>
    </source>
</evidence>
<comment type="caution">
    <text evidence="1">The sequence shown here is derived from an EMBL/GenBank/DDBJ whole genome shotgun (WGS) entry which is preliminary data.</text>
</comment>
<accession>A0A0F8VIA6</accession>
<dbReference type="EMBL" id="LAZR01070203">
    <property type="protein sequence ID" value="KKK44102.1"/>
    <property type="molecule type" value="Genomic_DNA"/>
</dbReference>
<dbReference type="AlphaFoldDB" id="A0A0F8VIA6"/>
<gene>
    <name evidence="1" type="ORF">LCGC14_3167570</name>
</gene>
<proteinExistence type="predicted"/>
<protein>
    <recommendedName>
        <fullName evidence="2">Nucleotide-diphospho-sugar transferase domain-containing protein</fullName>
    </recommendedName>
</protein>
<name>A0A0F8VIA6_9ZZZZ</name>
<evidence type="ECO:0008006" key="2">
    <source>
        <dbReference type="Google" id="ProtNLM"/>
    </source>
</evidence>
<sequence>MARKMNPAQKEKKEKKVSWAYGVTTVPQRVDELLPRTLASLAAGGFDSPRLFVDGVKDATDYDKFGFNVTTRNPQIKVFGNWVLSMWELYLRDPDADRYALFQDDFVTCRNLRQYLEVCSYPAKGYWNLYTFPENEKLVEPGGSTGWFLSRQTGRGAVALVFNREAVVTLLEQPHIVRRSISAGRRRYRAVDGAIVESFRKVGWSEYTHNPSLVQHTGMKSTVRKDGIPEKWESKTFRGEDFDA</sequence>
<reference evidence="1" key="1">
    <citation type="journal article" date="2015" name="Nature">
        <title>Complex archaea that bridge the gap between prokaryotes and eukaryotes.</title>
        <authorList>
            <person name="Spang A."/>
            <person name="Saw J.H."/>
            <person name="Jorgensen S.L."/>
            <person name="Zaremba-Niedzwiedzka K."/>
            <person name="Martijn J."/>
            <person name="Lind A.E."/>
            <person name="van Eijk R."/>
            <person name="Schleper C."/>
            <person name="Guy L."/>
            <person name="Ettema T.J."/>
        </authorList>
    </citation>
    <scope>NUCLEOTIDE SEQUENCE</scope>
</reference>
<feature type="non-terminal residue" evidence="1">
    <location>
        <position position="244"/>
    </location>
</feature>
<organism evidence="1">
    <name type="scientific">marine sediment metagenome</name>
    <dbReference type="NCBI Taxonomy" id="412755"/>
    <lineage>
        <taxon>unclassified sequences</taxon>
        <taxon>metagenomes</taxon>
        <taxon>ecological metagenomes</taxon>
    </lineage>
</organism>